<protein>
    <recommendedName>
        <fullName evidence="4">Transmembrane protein</fullName>
    </recommendedName>
</protein>
<sequence>MLALVNLWMLVTAFVSVALLNYSPRTQRWGAVVGLLGQPAWLYLTHVTGEAGMFTASVFFVVCYGRGVWLGFFCRSARHA</sequence>
<dbReference type="RefSeq" id="WP_252691083.1">
    <property type="nucleotide sequence ID" value="NZ_CATWAF010000003.1"/>
</dbReference>
<keyword evidence="1" id="KW-1133">Transmembrane helix</keyword>
<proteinExistence type="predicted"/>
<accession>A0AAD2B1E7</accession>
<keyword evidence="1" id="KW-0472">Membrane</keyword>
<evidence type="ECO:0000313" key="2">
    <source>
        <dbReference type="EMBL" id="CAJ0696194.1"/>
    </source>
</evidence>
<evidence type="ECO:0008006" key="4">
    <source>
        <dbReference type="Google" id="ProtNLM"/>
    </source>
</evidence>
<dbReference type="AlphaFoldDB" id="A0AAD2B1E7"/>
<reference evidence="2 3" key="1">
    <citation type="submission" date="2023-07" db="EMBL/GenBank/DDBJ databases">
        <authorList>
            <person name="Peeters C."/>
        </authorList>
    </citation>
    <scope>NUCLEOTIDE SEQUENCE [LARGE SCALE GENOMIC DNA]</scope>
    <source>
        <strain evidence="2 3">LMG 18091</strain>
    </source>
</reference>
<keyword evidence="1" id="KW-0812">Transmembrane</keyword>
<gene>
    <name evidence="2" type="ORF">LMG18091_02241</name>
</gene>
<evidence type="ECO:0000256" key="1">
    <source>
        <dbReference type="SAM" id="Phobius"/>
    </source>
</evidence>
<comment type="caution">
    <text evidence="2">The sequence shown here is derived from an EMBL/GenBank/DDBJ whole genome shotgun (WGS) entry which is preliminary data.</text>
</comment>
<dbReference type="EMBL" id="CATWAF010000003">
    <property type="protein sequence ID" value="CAJ0696194.1"/>
    <property type="molecule type" value="Genomic_DNA"/>
</dbReference>
<name>A0AAD2B1E7_9RALS</name>
<keyword evidence="3" id="KW-1185">Reference proteome</keyword>
<dbReference type="Proteomes" id="UP001189915">
    <property type="component" value="Unassembled WGS sequence"/>
</dbReference>
<organism evidence="2 3">
    <name type="scientific">Ralstonia wenshanensis</name>
    <dbReference type="NCBI Taxonomy" id="2842456"/>
    <lineage>
        <taxon>Bacteria</taxon>
        <taxon>Pseudomonadati</taxon>
        <taxon>Pseudomonadota</taxon>
        <taxon>Betaproteobacteria</taxon>
        <taxon>Burkholderiales</taxon>
        <taxon>Burkholderiaceae</taxon>
        <taxon>Ralstonia</taxon>
    </lineage>
</organism>
<evidence type="ECO:0000313" key="3">
    <source>
        <dbReference type="Proteomes" id="UP001189915"/>
    </source>
</evidence>
<feature type="transmembrane region" description="Helical" evidence="1">
    <location>
        <begin position="52"/>
        <end position="74"/>
    </location>
</feature>